<dbReference type="OrthoDB" id="1927263at2759"/>
<feature type="region of interest" description="Disordered" evidence="1">
    <location>
        <begin position="186"/>
        <end position="229"/>
    </location>
</feature>
<accession>D8RGH7</accession>
<dbReference type="OMA" id="HRVENGM"/>
<dbReference type="PANTHER" id="PTHR33492">
    <property type="entry name" value="OSJNBA0043A12.37 PROTEIN-RELATED"/>
    <property type="match status" value="1"/>
</dbReference>
<feature type="compositionally biased region" description="Basic and acidic residues" evidence="1">
    <location>
        <begin position="204"/>
        <end position="214"/>
    </location>
</feature>
<dbReference type="PANTHER" id="PTHR33492:SF19">
    <property type="entry name" value="MYB-LIKE DOMAIN-CONTAINING PROTEIN"/>
    <property type="match status" value="1"/>
</dbReference>
<dbReference type="KEGG" id="smo:SELMODRAFT_441102"/>
<sequence length="299" mass="32750">MASPLVELVEASQAGFGGSEVIVGDAAAHKGYGGVGGGAARNAGDQLSGKRKRNRNWTHSEVLLLIEGKKMESEATIDTSGASCLSRDKVMISSGEKWKRVVDHMKRNGIDDRDVAQCKGKWDNLLSDYKTIKGVLKKSGRPNYFAMSIEERRKEDPSLPCYFDKDLFDRLDSFLSGRLAIVSPPPPAQALDHLSTSAQSTRAGKGDHDHHHELAPGSSGKKKRQQSASDVVAAIGKLTSTYMAAVASMEEKREARHREALQFERERLQIESRDRRELAAQLANLAVALNRVADNLKDI</sequence>
<reference evidence="3 4" key="1">
    <citation type="journal article" date="2011" name="Science">
        <title>The Selaginella genome identifies genetic changes associated with the evolution of vascular plants.</title>
        <authorList>
            <person name="Banks J.A."/>
            <person name="Nishiyama T."/>
            <person name="Hasebe M."/>
            <person name="Bowman J.L."/>
            <person name="Gribskov M."/>
            <person name="dePamphilis C."/>
            <person name="Albert V.A."/>
            <person name="Aono N."/>
            <person name="Aoyama T."/>
            <person name="Ambrose B.A."/>
            <person name="Ashton N.W."/>
            <person name="Axtell M.J."/>
            <person name="Barker E."/>
            <person name="Barker M.S."/>
            <person name="Bennetzen J.L."/>
            <person name="Bonawitz N.D."/>
            <person name="Chapple C."/>
            <person name="Cheng C."/>
            <person name="Correa L.G."/>
            <person name="Dacre M."/>
            <person name="DeBarry J."/>
            <person name="Dreyer I."/>
            <person name="Elias M."/>
            <person name="Engstrom E.M."/>
            <person name="Estelle M."/>
            <person name="Feng L."/>
            <person name="Finet C."/>
            <person name="Floyd S.K."/>
            <person name="Frommer W.B."/>
            <person name="Fujita T."/>
            <person name="Gramzow L."/>
            <person name="Gutensohn M."/>
            <person name="Harholt J."/>
            <person name="Hattori M."/>
            <person name="Heyl A."/>
            <person name="Hirai T."/>
            <person name="Hiwatashi Y."/>
            <person name="Ishikawa M."/>
            <person name="Iwata M."/>
            <person name="Karol K.G."/>
            <person name="Koehler B."/>
            <person name="Kolukisaoglu U."/>
            <person name="Kubo M."/>
            <person name="Kurata T."/>
            <person name="Lalonde S."/>
            <person name="Li K."/>
            <person name="Li Y."/>
            <person name="Litt A."/>
            <person name="Lyons E."/>
            <person name="Manning G."/>
            <person name="Maruyama T."/>
            <person name="Michael T.P."/>
            <person name="Mikami K."/>
            <person name="Miyazaki S."/>
            <person name="Morinaga S."/>
            <person name="Murata T."/>
            <person name="Mueller-Roeber B."/>
            <person name="Nelson D.R."/>
            <person name="Obara M."/>
            <person name="Oguri Y."/>
            <person name="Olmstead R.G."/>
            <person name="Onodera N."/>
            <person name="Petersen B.L."/>
            <person name="Pils B."/>
            <person name="Prigge M."/>
            <person name="Rensing S.A."/>
            <person name="Riano-Pachon D.M."/>
            <person name="Roberts A.W."/>
            <person name="Sato Y."/>
            <person name="Scheller H.V."/>
            <person name="Schulz B."/>
            <person name="Schulz C."/>
            <person name="Shakirov E.V."/>
            <person name="Shibagaki N."/>
            <person name="Shinohara N."/>
            <person name="Shippen D.E."/>
            <person name="Soerensen I."/>
            <person name="Sotooka R."/>
            <person name="Sugimoto N."/>
            <person name="Sugita M."/>
            <person name="Sumikawa N."/>
            <person name="Tanurdzic M."/>
            <person name="Theissen G."/>
            <person name="Ulvskov P."/>
            <person name="Wakazuki S."/>
            <person name="Weng J.K."/>
            <person name="Willats W.W."/>
            <person name="Wipf D."/>
            <person name="Wolf P.G."/>
            <person name="Yang L."/>
            <person name="Zimmer A.D."/>
            <person name="Zhu Q."/>
            <person name="Mitros T."/>
            <person name="Hellsten U."/>
            <person name="Loque D."/>
            <person name="Otillar R."/>
            <person name="Salamov A."/>
            <person name="Schmutz J."/>
            <person name="Shapiro H."/>
            <person name="Lindquist E."/>
            <person name="Lucas S."/>
            <person name="Rokhsar D."/>
            <person name="Grigoriev I.V."/>
        </authorList>
    </citation>
    <scope>NUCLEOTIDE SEQUENCE [LARGE SCALE GENOMIC DNA]</scope>
</reference>
<dbReference type="Proteomes" id="UP000001514">
    <property type="component" value="Unassembled WGS sequence"/>
</dbReference>
<dbReference type="Gramene" id="EFJ28599">
    <property type="protein sequence ID" value="EFJ28599"/>
    <property type="gene ID" value="SELMODRAFT_441102"/>
</dbReference>
<dbReference type="InterPro" id="IPR044822">
    <property type="entry name" value="Myb_DNA-bind_4"/>
</dbReference>
<dbReference type="HOGENOM" id="CLU_052896_0_0_1"/>
<evidence type="ECO:0000259" key="2">
    <source>
        <dbReference type="PROSITE" id="PS50090"/>
    </source>
</evidence>
<dbReference type="Pfam" id="PF13837">
    <property type="entry name" value="Myb_DNA-bind_4"/>
    <property type="match status" value="1"/>
</dbReference>
<evidence type="ECO:0000313" key="4">
    <source>
        <dbReference type="Proteomes" id="UP000001514"/>
    </source>
</evidence>
<protein>
    <recommendedName>
        <fullName evidence="2">Myb-like domain-containing protein</fullName>
    </recommendedName>
</protein>
<dbReference type="InParanoid" id="D8RGH7"/>
<dbReference type="EMBL" id="GL377579">
    <property type="protein sequence ID" value="EFJ28599.1"/>
    <property type="molecule type" value="Genomic_DNA"/>
</dbReference>
<dbReference type="AlphaFoldDB" id="D8RGH7"/>
<proteinExistence type="predicted"/>
<dbReference type="InterPro" id="IPR001005">
    <property type="entry name" value="SANT/Myb"/>
</dbReference>
<gene>
    <name evidence="3" type="ORF">SELMODRAFT_441102</name>
</gene>
<evidence type="ECO:0000256" key="1">
    <source>
        <dbReference type="SAM" id="MobiDB-lite"/>
    </source>
</evidence>
<dbReference type="PROSITE" id="PS50090">
    <property type="entry name" value="MYB_LIKE"/>
    <property type="match status" value="1"/>
</dbReference>
<dbReference type="Gene3D" id="1.10.10.60">
    <property type="entry name" value="Homeodomain-like"/>
    <property type="match status" value="1"/>
</dbReference>
<name>D8RGH7_SELML</name>
<organism evidence="4">
    <name type="scientific">Selaginella moellendorffii</name>
    <name type="common">Spikemoss</name>
    <dbReference type="NCBI Taxonomy" id="88036"/>
    <lineage>
        <taxon>Eukaryota</taxon>
        <taxon>Viridiplantae</taxon>
        <taxon>Streptophyta</taxon>
        <taxon>Embryophyta</taxon>
        <taxon>Tracheophyta</taxon>
        <taxon>Lycopodiopsida</taxon>
        <taxon>Selaginellales</taxon>
        <taxon>Selaginellaceae</taxon>
        <taxon>Selaginella</taxon>
    </lineage>
</organism>
<feature type="domain" description="Myb-like" evidence="2">
    <location>
        <begin position="49"/>
        <end position="126"/>
    </location>
</feature>
<dbReference type="STRING" id="88036.D8RGH7"/>
<keyword evidence="4" id="KW-1185">Reference proteome</keyword>
<evidence type="ECO:0000313" key="3">
    <source>
        <dbReference type="EMBL" id="EFJ28599.1"/>
    </source>
</evidence>